<dbReference type="InterPro" id="IPR023485">
    <property type="entry name" value="Ptyr_pPase"/>
</dbReference>
<dbReference type="PANTHER" id="PTHR43428">
    <property type="entry name" value="ARSENATE REDUCTASE"/>
    <property type="match status" value="1"/>
</dbReference>
<organism evidence="4 5">
    <name type="scientific">Hyphomicrobium sulfonivorans</name>
    <dbReference type="NCBI Taxonomy" id="121290"/>
    <lineage>
        <taxon>Bacteria</taxon>
        <taxon>Pseudomonadati</taxon>
        <taxon>Pseudomonadota</taxon>
        <taxon>Alphaproteobacteria</taxon>
        <taxon>Hyphomicrobiales</taxon>
        <taxon>Hyphomicrobiaceae</taxon>
        <taxon>Hyphomicrobium</taxon>
    </lineage>
</organism>
<dbReference type="EMBL" id="LMTR01000082">
    <property type="protein sequence ID" value="KWT65145.1"/>
    <property type="molecule type" value="Genomic_DNA"/>
</dbReference>
<dbReference type="InterPro" id="IPR036196">
    <property type="entry name" value="Ptyr_pPase_sf"/>
</dbReference>
<protein>
    <submittedName>
        <fullName evidence="4">Arsenate reductase</fullName>
        <ecNumber evidence="4">1.20.4.1</ecNumber>
    </submittedName>
</protein>
<dbReference type="GO" id="GO:0008794">
    <property type="term" value="F:arsenate reductase (glutaredoxin) activity"/>
    <property type="evidence" value="ECO:0007669"/>
    <property type="project" value="UniProtKB-EC"/>
</dbReference>
<comment type="caution">
    <text evidence="4">The sequence shown here is derived from an EMBL/GenBank/DDBJ whole genome shotgun (WGS) entry which is preliminary data.</text>
</comment>
<name>A0A120CTT1_HYPSL</name>
<keyword evidence="4" id="KW-0560">Oxidoreductase</keyword>
<dbReference type="EC" id="1.20.4.1" evidence="4"/>
<evidence type="ECO:0000313" key="4">
    <source>
        <dbReference type="EMBL" id="KWT65145.1"/>
    </source>
</evidence>
<dbReference type="Proteomes" id="UP000059074">
    <property type="component" value="Unassembled WGS sequence"/>
</dbReference>
<dbReference type="PANTHER" id="PTHR43428:SF1">
    <property type="entry name" value="ARSENATE REDUCTASE"/>
    <property type="match status" value="1"/>
</dbReference>
<evidence type="ECO:0000313" key="5">
    <source>
        <dbReference type="Proteomes" id="UP000059074"/>
    </source>
</evidence>
<sequence>MSRDFASSGGTAGLTVSQTGTPDMEAGPLPGAVLFACTTNAVRSVMASAILRHLAGNRVYVASAGVRAGEVDPFVTAVMDEIGIDVSGHTPHTLRELNDTSFDLIVSLSPEAHHQALELTRTMAVDVEYWPTIDATVMVGHGTREQTLMDYRAVRDGLFERIKQRFGFGGGPTV</sequence>
<keyword evidence="1" id="KW-0059">Arsenical resistance</keyword>
<proteinExistence type="predicted"/>
<dbReference type="Pfam" id="PF01451">
    <property type="entry name" value="LMWPc"/>
    <property type="match status" value="1"/>
</dbReference>
<evidence type="ECO:0000256" key="2">
    <source>
        <dbReference type="SAM" id="MobiDB-lite"/>
    </source>
</evidence>
<dbReference type="STRING" id="121290.APY04_2894"/>
<evidence type="ECO:0000259" key="3">
    <source>
        <dbReference type="SMART" id="SM00226"/>
    </source>
</evidence>
<feature type="domain" description="Phosphotyrosine protein phosphatase I" evidence="3">
    <location>
        <begin position="31"/>
        <end position="168"/>
    </location>
</feature>
<dbReference type="Gene3D" id="3.40.50.2300">
    <property type="match status" value="1"/>
</dbReference>
<dbReference type="PATRIC" id="fig|121290.4.peg.494"/>
<reference evidence="4 5" key="1">
    <citation type="submission" date="2015-10" db="EMBL/GenBank/DDBJ databases">
        <title>Transcriptomic analysis of a linuron degrading triple-species bacterial consortium.</title>
        <authorList>
            <person name="Albers P."/>
        </authorList>
    </citation>
    <scope>NUCLEOTIDE SEQUENCE [LARGE SCALE GENOMIC DNA]</scope>
    <source>
        <strain evidence="4 5">WDL6</strain>
    </source>
</reference>
<evidence type="ECO:0000256" key="1">
    <source>
        <dbReference type="ARBA" id="ARBA00022849"/>
    </source>
</evidence>
<dbReference type="GO" id="GO:0046685">
    <property type="term" value="P:response to arsenic-containing substance"/>
    <property type="evidence" value="ECO:0007669"/>
    <property type="project" value="UniProtKB-KW"/>
</dbReference>
<accession>A0A120CTT1</accession>
<gene>
    <name evidence="4" type="ORF">APY04_2894</name>
</gene>
<dbReference type="AlphaFoldDB" id="A0A120CTT1"/>
<dbReference type="SMART" id="SM00226">
    <property type="entry name" value="LMWPc"/>
    <property type="match status" value="1"/>
</dbReference>
<feature type="region of interest" description="Disordered" evidence="2">
    <location>
        <begin position="1"/>
        <end position="23"/>
    </location>
</feature>
<dbReference type="SUPFAM" id="SSF52788">
    <property type="entry name" value="Phosphotyrosine protein phosphatases I"/>
    <property type="match status" value="1"/>
</dbReference>
<keyword evidence="5" id="KW-1185">Reference proteome</keyword>